<dbReference type="Proteomes" id="UP000198850">
    <property type="component" value="Unassembled WGS sequence"/>
</dbReference>
<dbReference type="InterPro" id="IPR036525">
    <property type="entry name" value="Tubulin/FtsZ_GTPase_sf"/>
</dbReference>
<name>A0A1H4HH20_9SPHI</name>
<dbReference type="SUPFAM" id="SSF52490">
    <property type="entry name" value="Tubulin nucleotide-binding domain-like"/>
    <property type="match status" value="1"/>
</dbReference>
<evidence type="ECO:0000313" key="2">
    <source>
        <dbReference type="Proteomes" id="UP000198850"/>
    </source>
</evidence>
<keyword evidence="2" id="KW-1185">Reference proteome</keyword>
<proteinExistence type="predicted"/>
<dbReference type="EMBL" id="FNRA01000017">
    <property type="protein sequence ID" value="SEB20720.1"/>
    <property type="molecule type" value="Genomic_DNA"/>
</dbReference>
<dbReference type="RefSeq" id="WP_090559963.1">
    <property type="nucleotide sequence ID" value="NZ_FNRA01000017.1"/>
</dbReference>
<dbReference type="AlphaFoldDB" id="A0A1H4HH20"/>
<reference evidence="1 2" key="1">
    <citation type="submission" date="2016-10" db="EMBL/GenBank/DDBJ databases">
        <authorList>
            <person name="de Groot N.N."/>
        </authorList>
    </citation>
    <scope>NUCLEOTIDE SEQUENCE [LARGE SCALE GENOMIC DNA]</scope>
    <source>
        <strain evidence="1 2">DSM 19033</strain>
    </source>
</reference>
<evidence type="ECO:0000313" key="1">
    <source>
        <dbReference type="EMBL" id="SEB20720.1"/>
    </source>
</evidence>
<protein>
    <recommendedName>
        <fullName evidence="3">Tubulin like</fullName>
    </recommendedName>
</protein>
<gene>
    <name evidence="1" type="ORF">SAMN05443550_11734</name>
</gene>
<evidence type="ECO:0008006" key="3">
    <source>
        <dbReference type="Google" id="ProtNLM"/>
    </source>
</evidence>
<dbReference type="OrthoDB" id="844533at2"/>
<dbReference type="STRING" id="425514.SAMN05443550_11734"/>
<sequence>MDKLFVIAIGGTGMRCLESFTHLCGIGMFDNQEIEVLTLDTDQNNGNKGRVEELIGLYNRIKTSGNSVNGGTPNANTFFSAKLNLHRFWTNYSGPGRENYKNISKISTGTPEQQKANKLISDLFLDTSSVQEFALDHGYRAQTHLGSMLMYHGIVEAARNIVKGSAVQSQERELDEFMGRLEKAGANARVFIFGSVFGGTGASSIPVIPKALQDFVKIRSNGNASIDFSKAKFGSTLLTEYFTFSKPDDKQKASKANSVIADSSFFPLNSQAALQFYQSDPTVQKCYKLLYHIGWPIESKKIDDNNASNQTITGGSEQKNPCHITELLCACAAYDFFTRNNGFDSAKAEYLYKAVEFKDNSFNFSFDDFIGKDKKAGEIFVNKLGAFFSLAHISLTKNGGAADNSGIKGFIKQCENQKLLQYSTITDAECKDINEYFKLFAYAFKDAKFVPGWLYQVRNSVAPGKFLFDSKAFPDNQAELNKLDVGTLFLDEKHHWSKGGIFSNRYDTFVEKLINTNPKDEQKVNTTKEKFLAHIFNSLTISQNFDLN</sequence>
<accession>A0A1H4HH20</accession>
<organism evidence="1 2">
    <name type="scientific">Pedobacter hartonius</name>
    <dbReference type="NCBI Taxonomy" id="425514"/>
    <lineage>
        <taxon>Bacteria</taxon>
        <taxon>Pseudomonadati</taxon>
        <taxon>Bacteroidota</taxon>
        <taxon>Sphingobacteriia</taxon>
        <taxon>Sphingobacteriales</taxon>
        <taxon>Sphingobacteriaceae</taxon>
        <taxon>Pedobacter</taxon>
    </lineage>
</organism>